<feature type="compositionally biased region" description="Low complexity" evidence="1">
    <location>
        <begin position="505"/>
        <end position="516"/>
    </location>
</feature>
<feature type="transmembrane region" description="Helical" evidence="2">
    <location>
        <begin position="111"/>
        <end position="129"/>
    </location>
</feature>
<keyword evidence="3" id="KW-1185">Reference proteome</keyword>
<dbReference type="FunCoup" id="Q29G27">
    <property type="interactions" value="58"/>
</dbReference>
<reference evidence="4" key="1">
    <citation type="submission" date="2025-08" db="UniProtKB">
        <authorList>
            <consortium name="RefSeq"/>
        </authorList>
    </citation>
    <scope>IDENTIFICATION</scope>
    <source>
        <strain evidence="4">MV-25-SWS-2005</strain>
        <tissue evidence="4">Whole body</tissue>
    </source>
</reference>
<dbReference type="Bgee" id="FBgn0079280">
    <property type="expression patterns" value="Expressed in male reproductive system and 1 other cell type or tissue"/>
</dbReference>
<keyword evidence="2" id="KW-0472">Membrane</keyword>
<feature type="region of interest" description="Disordered" evidence="1">
    <location>
        <begin position="346"/>
        <end position="369"/>
    </location>
</feature>
<dbReference type="GO" id="GO:0001700">
    <property type="term" value="P:embryonic development via the syncytial blastoderm"/>
    <property type="evidence" value="ECO:0007669"/>
    <property type="project" value="InterPro"/>
</dbReference>
<dbReference type="OMA" id="MDMRFVK"/>
<dbReference type="AlphaFoldDB" id="Q29G27"/>
<dbReference type="GO" id="GO:0007259">
    <property type="term" value="P:cell surface receptor signaling pathway via JAK-STAT"/>
    <property type="evidence" value="ECO:0007669"/>
    <property type="project" value="InterPro"/>
</dbReference>
<dbReference type="InParanoid" id="Q29G27"/>
<evidence type="ECO:0000256" key="2">
    <source>
        <dbReference type="SAM" id="Phobius"/>
    </source>
</evidence>
<dbReference type="KEGG" id="dpo:4814412"/>
<dbReference type="GeneID" id="4814412"/>
<accession>A0A6I8UET1</accession>
<dbReference type="Proteomes" id="UP000001819">
    <property type="component" value="Chromosome X"/>
</dbReference>
<dbReference type="RefSeq" id="XP_001354349.1">
    <property type="nucleotide sequence ID" value="XM_001354313.3"/>
</dbReference>
<feature type="compositionally biased region" description="Basic residues" evidence="1">
    <location>
        <begin position="438"/>
        <end position="451"/>
    </location>
</feature>
<feature type="compositionally biased region" description="Low complexity" evidence="1">
    <location>
        <begin position="523"/>
        <end position="539"/>
    </location>
</feature>
<dbReference type="InterPro" id="IPR031901">
    <property type="entry name" value="Unpaired"/>
</dbReference>
<keyword evidence="2" id="KW-0812">Transmembrane</keyword>
<feature type="region of interest" description="Disordered" evidence="1">
    <location>
        <begin position="435"/>
        <end position="539"/>
    </location>
</feature>
<dbReference type="eggNOG" id="ENOG502T8AU">
    <property type="taxonomic scope" value="Eukaryota"/>
</dbReference>
<accession>Q29G27</accession>
<feature type="compositionally biased region" description="Polar residues" evidence="1">
    <location>
        <begin position="456"/>
        <end position="468"/>
    </location>
</feature>
<feature type="compositionally biased region" description="Polar residues" evidence="1">
    <location>
        <begin position="358"/>
        <end position="369"/>
    </location>
</feature>
<name>Q29G27_DROPS</name>
<dbReference type="STRING" id="46245.Q29G27"/>
<gene>
    <name evidence="4" type="primary">upd1</name>
</gene>
<evidence type="ECO:0000313" key="4">
    <source>
        <dbReference type="RefSeq" id="XP_001354349.1"/>
    </source>
</evidence>
<protein>
    <submittedName>
        <fullName evidence="4">Uncharacterized protein upd1 isoform X1</fullName>
    </submittedName>
</protein>
<organism evidence="3 4">
    <name type="scientific">Drosophila pseudoobscura pseudoobscura</name>
    <name type="common">Fruit fly</name>
    <dbReference type="NCBI Taxonomy" id="46245"/>
    <lineage>
        <taxon>Eukaryota</taxon>
        <taxon>Metazoa</taxon>
        <taxon>Ecdysozoa</taxon>
        <taxon>Arthropoda</taxon>
        <taxon>Hexapoda</taxon>
        <taxon>Insecta</taxon>
        <taxon>Pterygota</taxon>
        <taxon>Neoptera</taxon>
        <taxon>Endopterygota</taxon>
        <taxon>Diptera</taxon>
        <taxon>Brachycera</taxon>
        <taxon>Muscomorpha</taxon>
        <taxon>Ephydroidea</taxon>
        <taxon>Drosophilidae</taxon>
        <taxon>Drosophila</taxon>
        <taxon>Sophophora</taxon>
    </lineage>
</organism>
<dbReference type="Pfam" id="PF15972">
    <property type="entry name" value="Unpaired"/>
    <property type="match status" value="1"/>
</dbReference>
<dbReference type="HOGENOM" id="CLU_037797_0_0_1"/>
<evidence type="ECO:0000256" key="1">
    <source>
        <dbReference type="SAM" id="MobiDB-lite"/>
    </source>
</evidence>
<evidence type="ECO:0000313" key="3">
    <source>
        <dbReference type="Proteomes" id="UP000001819"/>
    </source>
</evidence>
<keyword evidence="2" id="KW-1133">Transmembrane helix</keyword>
<feature type="compositionally biased region" description="Low complexity" evidence="1">
    <location>
        <begin position="469"/>
        <end position="489"/>
    </location>
</feature>
<sequence>MADRQLGAQALAEVYCIPETHFAYFFFSSRSHLIPPSCCLPTIDTDTNTDLITITDSDPSTVGWQCAATTAKDITTARNGNWKSNGPRTRIGVHRSPRAVRQDNADMCSQLPHFISLLLLLALNVLLAAPAHTMAMQTASGGLTVIDATRLRTTTTSSMAPHSLSLSPNLSSTSVGSGLSGFSSPQRKRHRKRNSNWIDYRNFNESTTALEWVNPCGGSYHPSAGDRFSRLRPRQSFNQLKRHAFREYRGLNSSQDSVIDIRNMTMWSLHTQNYKFLPKLKSNSTIALKRWYRNMQTYVASFAYLRRLQIRWDQRFITRESTTARELRELLLSSRRILCELETAVNQTSPRRKHRRSSPNGSISIGVQLPQISRTEMNKRLKLRSKGAGGPGPISGAITGSMKTANEADSIDMRFVKHHYYEFLRTMWQLLRRDGKREKKRPHRPHQKQQPRKQQTELQSPASRQQPASRSFSQSWTGTSSTSNSNLNSRDFNEVSKPTMESEYTSSTSTGSASIGGRRGKRQSATAGRQQTQRRVQRT</sequence>
<proteinExistence type="predicted"/>